<keyword evidence="1" id="KW-0472">Membrane</keyword>
<dbReference type="KEGG" id="dov:DSCO28_06310"/>
<protein>
    <submittedName>
        <fullName evidence="2">Uncharacterized protein</fullName>
    </submittedName>
</protein>
<reference evidence="2 3" key="1">
    <citation type="submission" date="2019-11" db="EMBL/GenBank/DDBJ databases">
        <title>Comparative genomics of hydrocarbon-degrading Desulfosarcina strains.</title>
        <authorList>
            <person name="Watanabe M."/>
            <person name="Kojima H."/>
            <person name="Fukui M."/>
        </authorList>
    </citation>
    <scope>NUCLEOTIDE SEQUENCE [LARGE SCALE GENOMIC DNA]</scope>
    <source>
        <strain evidence="2 3">28bB2T</strain>
    </source>
</reference>
<feature type="transmembrane region" description="Helical" evidence="1">
    <location>
        <begin position="12"/>
        <end position="31"/>
    </location>
</feature>
<evidence type="ECO:0000256" key="1">
    <source>
        <dbReference type="SAM" id="Phobius"/>
    </source>
</evidence>
<dbReference type="EMBL" id="AP021876">
    <property type="protein sequence ID" value="BBO80065.1"/>
    <property type="molecule type" value="Genomic_DNA"/>
</dbReference>
<name>A0A5K7ZIP5_9BACT</name>
<accession>A0A5K7ZIP5</accession>
<dbReference type="RefSeq" id="WP_155308842.1">
    <property type="nucleotide sequence ID" value="NZ_AP021876.1"/>
</dbReference>
<dbReference type="AlphaFoldDB" id="A0A5K7ZIP5"/>
<evidence type="ECO:0000313" key="2">
    <source>
        <dbReference type="EMBL" id="BBO80065.1"/>
    </source>
</evidence>
<gene>
    <name evidence="2" type="ORF">DSCO28_06310</name>
</gene>
<sequence length="147" mass="16705">MLFSLDSSLLIAAGASFVAGVLGYIIARFWIKPIVRYNIAKRKLDHHLGVYLNMIDDLAQTPKKQAGIIQETLRTARKHGMDLVSCYSSDLPYWYRLLLESRQESPTEASGLLTNLSKMRDRQQIETRIAEARNKLNLKSDHGKKTT</sequence>
<dbReference type="Proteomes" id="UP000425960">
    <property type="component" value="Chromosome"/>
</dbReference>
<proteinExistence type="predicted"/>
<keyword evidence="1" id="KW-1133">Transmembrane helix</keyword>
<organism evidence="2 3">
    <name type="scientific">Desulfosarcina ovata subsp. sediminis</name>
    <dbReference type="NCBI Taxonomy" id="885957"/>
    <lineage>
        <taxon>Bacteria</taxon>
        <taxon>Pseudomonadati</taxon>
        <taxon>Thermodesulfobacteriota</taxon>
        <taxon>Desulfobacteria</taxon>
        <taxon>Desulfobacterales</taxon>
        <taxon>Desulfosarcinaceae</taxon>
        <taxon>Desulfosarcina</taxon>
    </lineage>
</organism>
<keyword evidence="1" id="KW-0812">Transmembrane</keyword>
<evidence type="ECO:0000313" key="3">
    <source>
        <dbReference type="Proteomes" id="UP000425960"/>
    </source>
</evidence>